<evidence type="ECO:0000313" key="3">
    <source>
        <dbReference type="Proteomes" id="UP000319576"/>
    </source>
</evidence>
<protein>
    <submittedName>
        <fullName evidence="2">Uncharacterized protein</fullName>
    </submittedName>
</protein>
<sequence>MQAGGEMGYYRPRGPMTPRRLLWAAVALLAMAAVVSIRR</sequence>
<reference evidence="2 3" key="1">
    <citation type="submission" date="2019-02" db="EMBL/GenBank/DDBJ databases">
        <title>Deep-cultivation of Planctomycetes and their phenomic and genomic characterization uncovers novel biology.</title>
        <authorList>
            <person name="Wiegand S."/>
            <person name="Jogler M."/>
            <person name="Boedeker C."/>
            <person name="Pinto D."/>
            <person name="Vollmers J."/>
            <person name="Rivas-Marin E."/>
            <person name="Kohn T."/>
            <person name="Peeters S.H."/>
            <person name="Heuer A."/>
            <person name="Rast P."/>
            <person name="Oberbeckmann S."/>
            <person name="Bunk B."/>
            <person name="Jeske O."/>
            <person name="Meyerdierks A."/>
            <person name="Storesund J.E."/>
            <person name="Kallscheuer N."/>
            <person name="Luecker S."/>
            <person name="Lage O.M."/>
            <person name="Pohl T."/>
            <person name="Merkel B.J."/>
            <person name="Hornburger P."/>
            <person name="Mueller R.-W."/>
            <person name="Bruemmer F."/>
            <person name="Labrenz M."/>
            <person name="Spormann A.M."/>
            <person name="Op den Camp H."/>
            <person name="Overmann J."/>
            <person name="Amann R."/>
            <person name="Jetten M.S.M."/>
            <person name="Mascher T."/>
            <person name="Medema M.H."/>
            <person name="Devos D.P."/>
            <person name="Kaster A.-K."/>
            <person name="Ovreas L."/>
            <person name="Rohde M."/>
            <person name="Galperin M.Y."/>
            <person name="Jogler C."/>
        </authorList>
    </citation>
    <scope>NUCLEOTIDE SEQUENCE [LARGE SCALE GENOMIC DNA]</scope>
    <source>
        <strain evidence="2 3">ETA_A1</strain>
    </source>
</reference>
<dbReference type="EMBL" id="CP036273">
    <property type="protein sequence ID" value="QDU24336.1"/>
    <property type="molecule type" value="Genomic_DNA"/>
</dbReference>
<dbReference type="KEGG" id="uli:ETAA1_63500"/>
<organism evidence="2 3">
    <name type="scientific">Urbifossiella limnaea</name>
    <dbReference type="NCBI Taxonomy" id="2528023"/>
    <lineage>
        <taxon>Bacteria</taxon>
        <taxon>Pseudomonadati</taxon>
        <taxon>Planctomycetota</taxon>
        <taxon>Planctomycetia</taxon>
        <taxon>Gemmatales</taxon>
        <taxon>Gemmataceae</taxon>
        <taxon>Urbifossiella</taxon>
    </lineage>
</organism>
<evidence type="ECO:0000313" key="2">
    <source>
        <dbReference type="EMBL" id="QDU24336.1"/>
    </source>
</evidence>
<dbReference type="Proteomes" id="UP000319576">
    <property type="component" value="Chromosome"/>
</dbReference>
<gene>
    <name evidence="2" type="ORF">ETAA1_63500</name>
</gene>
<feature type="transmembrane region" description="Helical" evidence="1">
    <location>
        <begin position="20"/>
        <end position="37"/>
    </location>
</feature>
<accession>A0A517Y3F8</accession>
<proteinExistence type="predicted"/>
<dbReference type="AlphaFoldDB" id="A0A517Y3F8"/>
<evidence type="ECO:0000256" key="1">
    <source>
        <dbReference type="SAM" id="Phobius"/>
    </source>
</evidence>
<name>A0A517Y3F8_9BACT</name>
<keyword evidence="1" id="KW-1133">Transmembrane helix</keyword>
<keyword evidence="3" id="KW-1185">Reference proteome</keyword>
<keyword evidence="1" id="KW-0472">Membrane</keyword>
<keyword evidence="1" id="KW-0812">Transmembrane</keyword>